<evidence type="ECO:0000256" key="1">
    <source>
        <dbReference type="SAM" id="SignalP"/>
    </source>
</evidence>
<dbReference type="KEGG" id="kra:Krad_0186"/>
<accession>A6W4D8</accession>
<dbReference type="AlphaFoldDB" id="A6W4D8"/>
<dbReference type="HOGENOM" id="CLU_717314_0_0_11"/>
<evidence type="ECO:0008006" key="4">
    <source>
        <dbReference type="Google" id="ProtNLM"/>
    </source>
</evidence>
<dbReference type="RefSeq" id="WP_012085500.1">
    <property type="nucleotide sequence ID" value="NC_009664.2"/>
</dbReference>
<protein>
    <recommendedName>
        <fullName evidence="4">Right handed beta helix domain-containing protein</fullName>
    </recommendedName>
</protein>
<dbReference type="Proteomes" id="UP000001116">
    <property type="component" value="Chromosome"/>
</dbReference>
<organism evidence="2 3">
    <name type="scientific">Kineococcus radiotolerans (strain ATCC BAA-149 / DSM 14245 / SRS30216)</name>
    <dbReference type="NCBI Taxonomy" id="266940"/>
    <lineage>
        <taxon>Bacteria</taxon>
        <taxon>Bacillati</taxon>
        <taxon>Actinomycetota</taxon>
        <taxon>Actinomycetes</taxon>
        <taxon>Kineosporiales</taxon>
        <taxon>Kineosporiaceae</taxon>
        <taxon>Kineococcus</taxon>
    </lineage>
</organism>
<dbReference type="OrthoDB" id="505641at2"/>
<dbReference type="eggNOG" id="COG3147">
    <property type="taxonomic scope" value="Bacteria"/>
</dbReference>
<reference evidence="3" key="1">
    <citation type="journal article" date="2008" name="PLoS ONE">
        <title>Survival in nuclear waste, extreme resistance, and potential applications gleaned from the genome sequence of Kineococcus radiotolerans SRS30216.</title>
        <authorList>
            <person name="Bagwell C.E."/>
            <person name="Bhat S."/>
            <person name="Hawkins G.M."/>
            <person name="Smith B.W."/>
            <person name="Biswas T."/>
            <person name="Hoover T.R."/>
            <person name="Saunders E."/>
            <person name="Han C.S."/>
            <person name="Tsodikov O.V."/>
            <person name="Shimkets L.J."/>
        </authorList>
    </citation>
    <scope>NUCLEOTIDE SEQUENCE [LARGE SCALE GENOMIC DNA]</scope>
    <source>
        <strain evidence="3">ATCC BAA-149 / DSM 14245 / SRS30216</strain>
    </source>
</reference>
<dbReference type="PROSITE" id="PS51318">
    <property type="entry name" value="TAT"/>
    <property type="match status" value="1"/>
</dbReference>
<feature type="chain" id="PRO_5038564115" description="Right handed beta helix domain-containing protein" evidence="1">
    <location>
        <begin position="36"/>
        <end position="395"/>
    </location>
</feature>
<dbReference type="SUPFAM" id="SSF51126">
    <property type="entry name" value="Pectin lyase-like"/>
    <property type="match status" value="1"/>
</dbReference>
<evidence type="ECO:0000313" key="3">
    <source>
        <dbReference type="Proteomes" id="UP000001116"/>
    </source>
</evidence>
<gene>
    <name evidence="2" type="ordered locus">Krad_0186</name>
</gene>
<evidence type="ECO:0000313" key="2">
    <source>
        <dbReference type="EMBL" id="ABS01677.1"/>
    </source>
</evidence>
<keyword evidence="1" id="KW-0732">Signal</keyword>
<dbReference type="STRING" id="266940.Krad_0186"/>
<dbReference type="InterPro" id="IPR006311">
    <property type="entry name" value="TAT_signal"/>
</dbReference>
<feature type="signal peptide" evidence="1">
    <location>
        <begin position="1"/>
        <end position="35"/>
    </location>
</feature>
<name>A6W4D8_KINRD</name>
<dbReference type="EMBL" id="CP000750">
    <property type="protein sequence ID" value="ABS01677.1"/>
    <property type="molecule type" value="Genomic_DNA"/>
</dbReference>
<dbReference type="InterPro" id="IPR011050">
    <property type="entry name" value="Pectin_lyase_fold/virulence"/>
</dbReference>
<sequence>MSQHLAPRAPRTPRRRGSRALLAAAALLTALGTGAGTVPAAHATSAPVMNYDGTTVNNARIPAASIGIETATGVAFDRGAYFVGTTQVGTLGPVTASGDTYRATGTVDLTGRSGSITLVAKLYKGKYLVQNVYKVLRLVPPAPLGIPAGWPNAATTGVPAGTTLTPAGDVVVTTPGTVLTGLDMGCLTVRAADVVVRKSRVTCTDGRQLAVALTGAKGFVMEDSEIDGGDGGTENAIGWGGYTLRRVEVRGTQDGPRLGYDVTIADSWIHGLVRHDDVHTDALQSTSGERIVVRHNTLDPRTPGVDDFLNAAVQLGTETGTGRLRNAVFENNFLNGGAFSVNVKCSANIDSSVVFRNNRFGHGSRFGAVIAPGKLRLSGNTYIDNGAAVPVAPAC</sequence>
<proteinExistence type="predicted"/>
<keyword evidence="3" id="KW-1185">Reference proteome</keyword>